<dbReference type="PANTHER" id="PTHR14614:SF130">
    <property type="entry name" value="PROTEIN-LYSINE N-METHYLTRANSFERASE EEF2KMT"/>
    <property type="match status" value="1"/>
</dbReference>
<evidence type="ECO:0000256" key="1">
    <source>
        <dbReference type="SAM" id="MobiDB-lite"/>
    </source>
</evidence>
<dbReference type="Proteomes" id="UP001152797">
    <property type="component" value="Unassembled WGS sequence"/>
</dbReference>
<dbReference type="PANTHER" id="PTHR14614">
    <property type="entry name" value="HEPATOCELLULAR CARCINOMA-ASSOCIATED ANTIGEN"/>
    <property type="match status" value="1"/>
</dbReference>
<dbReference type="Gene3D" id="3.40.50.150">
    <property type="entry name" value="Vaccinia Virus protein VP39"/>
    <property type="match status" value="1"/>
</dbReference>
<sequence>MDPVVPGPRHTRPLARPRLDAPPSKRFVAALQRSSSWRWAALAATRRATVARGEAEWVPKKEVLTESAASERPIGYYCLREPGSSTCLGTICEVRSPGPSEAERRFQLKIASKVEHFVVHELPFSEGKLGGHMWDGGILMSAWCASHPELFENHKVLELGSGIGLLGLTLCRAHRATVVLSDFGEAEIAAPERLVPPRLLENLRQNVAINDISNAEVRHIDWHDYLDDPGEVERFQRLVAADVVYYSSDVPALAATIGAHLSPKGQAFVLVVRRTWHGPQASERATAEDLASALRSYGEVTVSELLGYCCTFEEVPMALIQLLNCHPAKNRNATEQESIQLSFSEPIKAGEGFFELWDVEDASGPKIRIDVQMLASSNPDFYGRKLIDGTVVNLVVSRPDLNCAGGCRELESGVTYFLTTSNPGVLYDMMDNPLPILDTNQSGWRFYVNENVTRAPEVLRVSYDFNITETAIDVHGYIYFTQRVFQNGSFPGTTKSFTEIEIRDCGANFECSTFQVLEPEIYVDAWGSGQLSLEPGLVSFRFDSPRSPHLFQVRVESRSFMGADTSKGSLAGPLEAYLFPLETGPDPRRPADRPFVLPGGVTPLGQKVPAETNVTLLFNEEVLPGSGNISFCTQLIQETQSCTLGLFADGSPSTLELSSAQVARRKVTWKQQDCAFGQTLQILIPEGLFVSADKHVAMGRSSGEYSFSIREGDVVPPRVIAVEATDRRDGVVQMIFSEAVIFQGDRGSQGVVPLETSEGRVVYFNATVEGAVVTIHGAFRKGESYQLRLAASFLMDIMRNRADIEVLKPNFTISDDVTGPVAPLPHRSVSMHDVFYIFFHEAVLPGRARCQLHSLPPVSCGITCGRRELLVDVSAEVLHYEQGGRLRSLVQVDPGRDLLPGFGYHLLLPADFVEDLVGNPSEMAEATYLAELQRDWTAPELVLATINGHGGPMPSFDQDGHGSGLELYFSEVLQPLPMDAMSAMVLHLLPSDGGNRCGEFDMACAHQQTCSFPCGYLPAERSLSVPGGALEIRGAMARVPTSRMPRLEYGRGYRPWAVA</sequence>
<protein>
    <submittedName>
        <fullName evidence="4">Protein-lysine N-methyltransferase EEF2KMT (EEF2-lysine methyltransferase) (EEF2-KMT)</fullName>
    </submittedName>
</protein>
<dbReference type="Pfam" id="PF10294">
    <property type="entry name" value="Methyltransf_16"/>
    <property type="match status" value="1"/>
</dbReference>
<dbReference type="AlphaFoldDB" id="A0A9P1BNN1"/>
<dbReference type="SUPFAM" id="SSF53335">
    <property type="entry name" value="S-adenosyl-L-methionine-dependent methyltransferases"/>
    <property type="match status" value="1"/>
</dbReference>
<organism evidence="2">
    <name type="scientific">Cladocopium goreaui</name>
    <dbReference type="NCBI Taxonomy" id="2562237"/>
    <lineage>
        <taxon>Eukaryota</taxon>
        <taxon>Sar</taxon>
        <taxon>Alveolata</taxon>
        <taxon>Dinophyceae</taxon>
        <taxon>Suessiales</taxon>
        <taxon>Symbiodiniaceae</taxon>
        <taxon>Cladocopium</taxon>
    </lineage>
</organism>
<accession>A0A9P1BNN1</accession>
<comment type="caution">
    <text evidence="2">The sequence shown here is derived from an EMBL/GenBank/DDBJ whole genome shotgun (WGS) entry which is preliminary data.</text>
</comment>
<feature type="region of interest" description="Disordered" evidence="1">
    <location>
        <begin position="1"/>
        <end position="20"/>
    </location>
</feature>
<gene>
    <name evidence="2" type="ORF">C1SCF055_LOCUS4862</name>
</gene>
<dbReference type="EMBL" id="CAMXCT010000286">
    <property type="protein sequence ID" value="CAI3976659.1"/>
    <property type="molecule type" value="Genomic_DNA"/>
</dbReference>
<dbReference type="EMBL" id="CAMXCT020000286">
    <property type="protein sequence ID" value="CAL1130034.1"/>
    <property type="molecule type" value="Genomic_DNA"/>
</dbReference>
<evidence type="ECO:0000313" key="5">
    <source>
        <dbReference type="Proteomes" id="UP001152797"/>
    </source>
</evidence>
<keyword evidence="5" id="KW-1185">Reference proteome</keyword>
<dbReference type="OrthoDB" id="194386at2759"/>
<dbReference type="InterPro" id="IPR029063">
    <property type="entry name" value="SAM-dependent_MTases_sf"/>
</dbReference>
<reference evidence="2" key="1">
    <citation type="submission" date="2022-10" db="EMBL/GenBank/DDBJ databases">
        <authorList>
            <person name="Chen Y."/>
            <person name="Dougan E. K."/>
            <person name="Chan C."/>
            <person name="Rhodes N."/>
            <person name="Thang M."/>
        </authorList>
    </citation>
    <scope>NUCLEOTIDE SEQUENCE</scope>
</reference>
<name>A0A9P1BNN1_9DINO</name>
<proteinExistence type="predicted"/>
<reference evidence="3" key="2">
    <citation type="submission" date="2024-04" db="EMBL/GenBank/DDBJ databases">
        <authorList>
            <person name="Chen Y."/>
            <person name="Shah S."/>
            <person name="Dougan E. K."/>
            <person name="Thang M."/>
            <person name="Chan C."/>
        </authorList>
    </citation>
    <scope>NUCLEOTIDE SEQUENCE [LARGE SCALE GENOMIC DNA]</scope>
</reference>
<evidence type="ECO:0000313" key="2">
    <source>
        <dbReference type="EMBL" id="CAI3976659.1"/>
    </source>
</evidence>
<evidence type="ECO:0000313" key="3">
    <source>
        <dbReference type="EMBL" id="CAL1130034.1"/>
    </source>
</evidence>
<dbReference type="EMBL" id="CAMXCT030000286">
    <property type="protein sequence ID" value="CAL4763971.1"/>
    <property type="molecule type" value="Genomic_DNA"/>
</dbReference>
<dbReference type="InterPro" id="IPR019410">
    <property type="entry name" value="Methyltransf_16"/>
</dbReference>
<evidence type="ECO:0000313" key="4">
    <source>
        <dbReference type="EMBL" id="CAL4763971.1"/>
    </source>
</evidence>